<evidence type="ECO:0000259" key="10">
    <source>
        <dbReference type="Pfam" id="PF24762"/>
    </source>
</evidence>
<evidence type="ECO:0000256" key="1">
    <source>
        <dbReference type="ARBA" id="ARBA00004138"/>
    </source>
</evidence>
<evidence type="ECO:0000256" key="5">
    <source>
        <dbReference type="ARBA" id="ARBA00023069"/>
    </source>
</evidence>
<keyword evidence="3" id="KW-0677">Repeat</keyword>
<dbReference type="SUPFAM" id="SSF82171">
    <property type="entry name" value="DPP6 N-terminal domain-like"/>
    <property type="match status" value="1"/>
</dbReference>
<comment type="caution">
    <text evidence="11">The sequence shown here is derived from an EMBL/GenBank/DDBJ whole genome shotgun (WGS) entry which is preliminary data.</text>
</comment>
<protein>
    <submittedName>
        <fullName evidence="11">Uncharacterized protein</fullName>
    </submittedName>
</protein>
<evidence type="ECO:0000259" key="8">
    <source>
        <dbReference type="Pfam" id="PF23385"/>
    </source>
</evidence>
<dbReference type="Gene3D" id="1.25.40.470">
    <property type="match status" value="2"/>
</dbReference>
<sequence length="1449" mass="163688">MTLYFDIRVQNPETSSINTLSSWHNNFPLLAVGSYSQDKGGFVIVYDDQGEPLQDVESSPGDSLSQVTALCWHPEKRLLISGWETGELKIWPGDSGTCEYKITATPHKDPLSILQWSQNGGRFVSADTAGSIVGWKIDTRGQLFVTFHHELKESFTHIIFKLSQTTTTTTSIATTSKQSMDITELAKAAVAGDERALDLFSTWRPRTAHTTINTQKDNHAFYIGSTSGTIYYIDAPGQCIEVLNTGGLNILCMLYHQTRDSIVILTEGLNIANYQVDSSTGRLTELTRVKLNGKGDISRLGPVLCWIKTNTIAILTGDIGIRCWDVYTGDTYVLQPPESLTGNIATPQEICTSLSYCKYNETLAAGTNLGTIYLWKKKNSSTTDEYGWPIIPSTCTVHGTVKQLTWGGTLLRNPLIAVNCLTNVFILHQQTMCAVYNENVCASQIAPMQILIETDKKSCTLKTDLQVQILGVNKNYIAVSSCRQIGVYKIIHNTDNINTIVIGTFNCDTEKILIYDDVLIILTPIVIQLRSLDGIIIQTLPTLPEEGEPITMELTGKYLTVASLNGILKIWDVGKREAKLHTRALTVYEAIDDFAEIIEAKCNADCRCVSITIAMTNLMPSSILYVWDIEGDQIYEFDFSKLEINNEQTNVKLKSRLVTAHYWDTNEPRVLICRAQKIDKKKNSLNKKKPDNNHGDDNVLLVSLFATPDNGITVQDIRPIKDQNCRLLGVQCPDIILLNPDMAITDGSKITKLLMHEFEELGDCDDNVKKAIMDFSYYISMSNMDEAFKSIKTIKNQNVWKSLAKMCVKTKQFDMAVLCLGHMKHVRGSRALRQSMQDSSLSLDAKIGILAVELELYNDAERLFREANRLDLLGYLYESSNKYTDAITLAKNENKIREKLSYFNYAKALESNRDIDKAIEMYTKADCHRFEVPRILLNRPQELYSYLSNSDDPAIKKWHAQYVESKGDMEGALRLYEAANDTLGVARILCYLGREEEVNELVMKTNHAVSAYHLASHYDSLNDPQQAVHFYTIAKAYNNAIRICKEHNMIEELWPLAMLASKQIQFDVAKYYEENDKPDKAVLLYHKAGMIPKALDLAFSTQQYDALQLITMDVNAHSDPSLILKCADFFVKNNQIEKGVDLLATGKNYLQALDLIQENNITMTDELAEKLTINKIDNDMENDGFRIKILERIGEIAFNQSNYHLSTKKFTQAGNKLRAMKALLKSGDTEKICFFAQVSRQRDIYIMAGNYLQSLDWQNKPEILKNIISFYSKGKAMDLLANFYVACGQVEIDEFQNYDKALDAINQASKCLSKVTTPRDPEIQKRAIEVVNTRMNIIKRYLDIKKMFNRGDTDMAIAQVRQLLDAYGNDLEESVRRGDLFSTITQHYADNGNIEKARASIEELKRLVPGINLTYYYNENLLELLGYQINIQREESIDNDDGIEELLGE</sequence>
<keyword evidence="4" id="KW-0802">TPR repeat</keyword>
<feature type="domain" description="IF140 C-terminal TPR" evidence="9">
    <location>
        <begin position="1278"/>
        <end position="1405"/>
    </location>
</feature>
<evidence type="ECO:0000313" key="11">
    <source>
        <dbReference type="EMBL" id="KAF7989820.1"/>
    </source>
</evidence>
<evidence type="ECO:0000256" key="4">
    <source>
        <dbReference type="ARBA" id="ARBA00022803"/>
    </source>
</evidence>
<dbReference type="Pfam" id="PF23385">
    <property type="entry name" value="Beta-prop_IFT140_2nd"/>
    <property type="match status" value="1"/>
</dbReference>
<dbReference type="OrthoDB" id="10258787at2759"/>
<dbReference type="InterPro" id="IPR011990">
    <property type="entry name" value="TPR-like_helical_dom_sf"/>
</dbReference>
<dbReference type="InterPro" id="IPR036322">
    <property type="entry name" value="WD40_repeat_dom_sf"/>
</dbReference>
<feature type="domain" description="IFT140 second beta-propeller" evidence="8">
    <location>
        <begin position="439"/>
        <end position="738"/>
    </location>
</feature>
<dbReference type="GO" id="GO:0035721">
    <property type="term" value="P:intraciliary retrograde transport"/>
    <property type="evidence" value="ECO:0007669"/>
    <property type="project" value="TreeGrafter"/>
</dbReference>
<dbReference type="InterPro" id="IPR015943">
    <property type="entry name" value="WD40/YVTN_repeat-like_dom_sf"/>
</dbReference>
<keyword evidence="2" id="KW-0853">WD repeat</keyword>
<comment type="subcellular location">
    <subcellularLocation>
        <location evidence="1">Cell projection</location>
        <location evidence="1">Cilium</location>
    </subcellularLocation>
</comment>
<dbReference type="Proteomes" id="UP000639338">
    <property type="component" value="Unassembled WGS sequence"/>
</dbReference>
<dbReference type="Gene3D" id="2.130.10.10">
    <property type="entry name" value="YVTN repeat-like/Quinoprotein amine dehydrogenase"/>
    <property type="match status" value="2"/>
</dbReference>
<dbReference type="SUPFAM" id="SSF48452">
    <property type="entry name" value="TPR-like"/>
    <property type="match status" value="1"/>
</dbReference>
<reference evidence="11 12" key="1">
    <citation type="submission" date="2020-08" db="EMBL/GenBank/DDBJ databases">
        <title>Aphidius gifuensis genome sequencing and assembly.</title>
        <authorList>
            <person name="Du Z."/>
        </authorList>
    </citation>
    <scope>NUCLEOTIDE SEQUENCE [LARGE SCALE GENOMIC DNA]</scope>
    <source>
        <strain evidence="11">YNYX2018</strain>
        <tissue evidence="11">Adults</tissue>
    </source>
</reference>
<organism evidence="11 12">
    <name type="scientific">Aphidius gifuensis</name>
    <name type="common">Parasitoid wasp</name>
    <dbReference type="NCBI Taxonomy" id="684658"/>
    <lineage>
        <taxon>Eukaryota</taxon>
        <taxon>Metazoa</taxon>
        <taxon>Ecdysozoa</taxon>
        <taxon>Arthropoda</taxon>
        <taxon>Hexapoda</taxon>
        <taxon>Insecta</taxon>
        <taxon>Pterygota</taxon>
        <taxon>Neoptera</taxon>
        <taxon>Endopterygota</taxon>
        <taxon>Hymenoptera</taxon>
        <taxon>Apocrita</taxon>
        <taxon>Ichneumonoidea</taxon>
        <taxon>Braconidae</taxon>
        <taxon>Aphidiinae</taxon>
        <taxon>Aphidius</taxon>
    </lineage>
</organism>
<evidence type="ECO:0000256" key="6">
    <source>
        <dbReference type="ARBA" id="ARBA00023273"/>
    </source>
</evidence>
<dbReference type="InterPro" id="IPR056168">
    <property type="entry name" value="TPR_IF140/IFT172/WDR19"/>
</dbReference>
<dbReference type="SMART" id="SM00320">
    <property type="entry name" value="WD40"/>
    <property type="match status" value="3"/>
</dbReference>
<name>A0A834XMM7_APHGI</name>
<evidence type="ECO:0000256" key="2">
    <source>
        <dbReference type="ARBA" id="ARBA00022574"/>
    </source>
</evidence>
<dbReference type="Pfam" id="PF24762">
    <property type="entry name" value="TPR_IF140-IFT172"/>
    <property type="match status" value="1"/>
</dbReference>
<keyword evidence="5" id="KW-0969">Cilium</keyword>
<dbReference type="Pfam" id="PF23383">
    <property type="entry name" value="Beta-prop_IFT140_1st"/>
    <property type="match status" value="1"/>
</dbReference>
<dbReference type="InterPro" id="IPR056155">
    <property type="entry name" value="Beta-prop_IFT140_2nd"/>
</dbReference>
<gene>
    <name evidence="11" type="ORF">HCN44_008494</name>
</gene>
<evidence type="ECO:0000313" key="12">
    <source>
        <dbReference type="Proteomes" id="UP000639338"/>
    </source>
</evidence>
<evidence type="ECO:0000259" key="9">
    <source>
        <dbReference type="Pfam" id="PF24760"/>
    </source>
</evidence>
<dbReference type="SUPFAM" id="SSF50978">
    <property type="entry name" value="WD40 repeat-like"/>
    <property type="match status" value="1"/>
</dbReference>
<keyword evidence="6" id="KW-0966">Cell projection</keyword>
<dbReference type="InterPro" id="IPR056154">
    <property type="entry name" value="Beta-prop_IFT140_1st"/>
</dbReference>
<feature type="domain" description="IF140/IFT172/WDR19 TPR" evidence="10">
    <location>
        <begin position="783"/>
        <end position="1270"/>
    </location>
</feature>
<dbReference type="GO" id="GO:0030991">
    <property type="term" value="C:intraciliary transport particle A"/>
    <property type="evidence" value="ECO:0007669"/>
    <property type="project" value="TreeGrafter"/>
</dbReference>
<keyword evidence="12" id="KW-1185">Reference proteome</keyword>
<dbReference type="InterPro" id="IPR056156">
    <property type="entry name" value="TPR_IF140_C"/>
</dbReference>
<evidence type="ECO:0000259" key="7">
    <source>
        <dbReference type="Pfam" id="PF23383"/>
    </source>
</evidence>
<dbReference type="InterPro" id="IPR001680">
    <property type="entry name" value="WD40_rpt"/>
</dbReference>
<dbReference type="GO" id="GO:0005930">
    <property type="term" value="C:axoneme"/>
    <property type="evidence" value="ECO:0007669"/>
    <property type="project" value="TreeGrafter"/>
</dbReference>
<evidence type="ECO:0000256" key="3">
    <source>
        <dbReference type="ARBA" id="ARBA00022737"/>
    </source>
</evidence>
<dbReference type="PANTHER" id="PTHR15722">
    <property type="entry name" value="IFT140/172-RELATED"/>
    <property type="match status" value="1"/>
</dbReference>
<dbReference type="EMBL" id="JACMRX010000005">
    <property type="protein sequence ID" value="KAF7989820.1"/>
    <property type="molecule type" value="Genomic_DNA"/>
</dbReference>
<dbReference type="PANTHER" id="PTHR15722:SF7">
    <property type="entry name" value="INTRAFLAGELLAR TRANSPORT PROTEIN 140 HOMOLOG"/>
    <property type="match status" value="1"/>
</dbReference>
<accession>A0A834XMM7</accession>
<proteinExistence type="predicted"/>
<dbReference type="Pfam" id="PF24760">
    <property type="entry name" value="TPR_IF140_C"/>
    <property type="match status" value="1"/>
</dbReference>
<dbReference type="GO" id="GO:0036064">
    <property type="term" value="C:ciliary basal body"/>
    <property type="evidence" value="ECO:0007669"/>
    <property type="project" value="TreeGrafter"/>
</dbReference>
<feature type="domain" description="IFT140 first beta-propeller" evidence="7">
    <location>
        <begin position="3"/>
        <end position="430"/>
    </location>
</feature>